<feature type="transmembrane region" description="Helical" evidence="8">
    <location>
        <begin position="169"/>
        <end position="190"/>
    </location>
</feature>
<dbReference type="Proteomes" id="UP000261111">
    <property type="component" value="Unassembled WGS sequence"/>
</dbReference>
<sequence length="224" mass="23747">MKEIEKSPGSRKVNVVDVLKVNGGVLAAFVLIFVISSVVNPRFCTVGNMMTILRTNACTALCAFGMTYVILTGNIDLSVGSFMTLCGCLTSILIAQKGIHTFAAIGLALVVSLLFGALNGALITKMRIPAFIATLATMNVLRGACYVMTNGKPVVFSKGLFTSIGGGYIGIFPLPAVYMVIAFAVLWVVLNQTKFGRRIYAVGGNLVAARYSGVNTDPQSLLYT</sequence>
<evidence type="ECO:0000256" key="1">
    <source>
        <dbReference type="ARBA" id="ARBA00004651"/>
    </source>
</evidence>
<gene>
    <name evidence="9" type="ORF">DWX41_05905</name>
</gene>
<comment type="caution">
    <text evidence="9">The sequence shown here is derived from an EMBL/GenBank/DDBJ whole genome shotgun (WGS) entry which is preliminary data.</text>
</comment>
<dbReference type="PANTHER" id="PTHR32196">
    <property type="entry name" value="ABC TRANSPORTER PERMEASE PROTEIN YPHD-RELATED-RELATED"/>
    <property type="match status" value="1"/>
</dbReference>
<keyword evidence="5 8" id="KW-0812">Transmembrane</keyword>
<dbReference type="InterPro" id="IPR001851">
    <property type="entry name" value="ABC_transp_permease"/>
</dbReference>
<dbReference type="CDD" id="cd06579">
    <property type="entry name" value="TM_PBP1_transp_AraH_like"/>
    <property type="match status" value="1"/>
</dbReference>
<accession>A0A3E2WYY6</accession>
<proteinExistence type="predicted"/>
<evidence type="ECO:0000256" key="7">
    <source>
        <dbReference type="ARBA" id="ARBA00023136"/>
    </source>
</evidence>
<comment type="subcellular location">
    <subcellularLocation>
        <location evidence="1">Cell membrane</location>
        <topology evidence="1">Multi-pass membrane protein</topology>
    </subcellularLocation>
</comment>
<evidence type="ECO:0000313" key="9">
    <source>
        <dbReference type="EMBL" id="RGC33704.1"/>
    </source>
</evidence>
<reference evidence="9 10" key="1">
    <citation type="submission" date="2018-08" db="EMBL/GenBank/DDBJ databases">
        <title>A genome reference for cultivated species of the human gut microbiota.</title>
        <authorList>
            <person name="Zou Y."/>
            <person name="Xue W."/>
            <person name="Luo G."/>
        </authorList>
    </citation>
    <scope>NUCLEOTIDE SEQUENCE [LARGE SCALE GENOMIC DNA]</scope>
    <source>
        <strain evidence="9 10">AF19-21</strain>
    </source>
</reference>
<evidence type="ECO:0000313" key="10">
    <source>
        <dbReference type="Proteomes" id="UP000261111"/>
    </source>
</evidence>
<evidence type="ECO:0000256" key="3">
    <source>
        <dbReference type="ARBA" id="ARBA00022475"/>
    </source>
</evidence>
<organism evidence="9 10">
    <name type="scientific">Hungatella hathewayi</name>
    <dbReference type="NCBI Taxonomy" id="154046"/>
    <lineage>
        <taxon>Bacteria</taxon>
        <taxon>Bacillati</taxon>
        <taxon>Bacillota</taxon>
        <taxon>Clostridia</taxon>
        <taxon>Lachnospirales</taxon>
        <taxon>Lachnospiraceae</taxon>
        <taxon>Hungatella</taxon>
    </lineage>
</organism>
<dbReference type="AlphaFoldDB" id="A0A3E2WYY6"/>
<evidence type="ECO:0000256" key="2">
    <source>
        <dbReference type="ARBA" id="ARBA00022448"/>
    </source>
</evidence>
<keyword evidence="6 8" id="KW-1133">Transmembrane helix</keyword>
<dbReference type="GO" id="GO:0022857">
    <property type="term" value="F:transmembrane transporter activity"/>
    <property type="evidence" value="ECO:0007669"/>
    <property type="project" value="InterPro"/>
</dbReference>
<feature type="transmembrane region" description="Helical" evidence="8">
    <location>
        <begin position="102"/>
        <end position="123"/>
    </location>
</feature>
<dbReference type="PANTHER" id="PTHR32196:SF21">
    <property type="entry name" value="ABC TRANSPORTER PERMEASE PROTEIN YPHD-RELATED"/>
    <property type="match status" value="1"/>
</dbReference>
<evidence type="ECO:0000256" key="5">
    <source>
        <dbReference type="ARBA" id="ARBA00022692"/>
    </source>
</evidence>
<keyword evidence="2" id="KW-0813">Transport</keyword>
<feature type="transmembrane region" description="Helical" evidence="8">
    <location>
        <begin position="77"/>
        <end position="96"/>
    </location>
</feature>
<keyword evidence="4" id="KW-0997">Cell inner membrane</keyword>
<dbReference type="Pfam" id="PF02653">
    <property type="entry name" value="BPD_transp_2"/>
    <property type="match status" value="1"/>
</dbReference>
<evidence type="ECO:0000256" key="8">
    <source>
        <dbReference type="SAM" id="Phobius"/>
    </source>
</evidence>
<keyword evidence="7 8" id="KW-0472">Membrane</keyword>
<feature type="transmembrane region" description="Helical" evidence="8">
    <location>
        <begin position="130"/>
        <end position="149"/>
    </location>
</feature>
<protein>
    <submittedName>
        <fullName evidence="9">ABC transporter permease</fullName>
    </submittedName>
</protein>
<dbReference type="EMBL" id="QVIA01000005">
    <property type="protein sequence ID" value="RGC33704.1"/>
    <property type="molecule type" value="Genomic_DNA"/>
</dbReference>
<feature type="transmembrane region" description="Helical" evidence="8">
    <location>
        <begin position="21"/>
        <end position="39"/>
    </location>
</feature>
<feature type="transmembrane region" description="Helical" evidence="8">
    <location>
        <begin position="51"/>
        <end position="70"/>
    </location>
</feature>
<name>A0A3E2WYY6_9FIRM</name>
<keyword evidence="3" id="KW-1003">Cell membrane</keyword>
<evidence type="ECO:0000256" key="4">
    <source>
        <dbReference type="ARBA" id="ARBA00022519"/>
    </source>
</evidence>
<evidence type="ECO:0000256" key="6">
    <source>
        <dbReference type="ARBA" id="ARBA00022989"/>
    </source>
</evidence>
<dbReference type="GO" id="GO:0005886">
    <property type="term" value="C:plasma membrane"/>
    <property type="evidence" value="ECO:0007669"/>
    <property type="project" value="UniProtKB-SubCell"/>
</dbReference>